<evidence type="ECO:0000313" key="2">
    <source>
        <dbReference type="Proteomes" id="UP000003195"/>
    </source>
</evidence>
<evidence type="ECO:0000313" key="1">
    <source>
        <dbReference type="EMBL" id="EFQ04504.1"/>
    </source>
</evidence>
<organism evidence="1 2">
    <name type="scientific">Megasphaera micronuciformis F0359</name>
    <dbReference type="NCBI Taxonomy" id="706434"/>
    <lineage>
        <taxon>Bacteria</taxon>
        <taxon>Bacillati</taxon>
        <taxon>Bacillota</taxon>
        <taxon>Negativicutes</taxon>
        <taxon>Veillonellales</taxon>
        <taxon>Veillonellaceae</taxon>
        <taxon>Megasphaera</taxon>
    </lineage>
</organism>
<gene>
    <name evidence="1" type="ORF">HMPREF9429_00608</name>
</gene>
<comment type="caution">
    <text evidence="1">The sequence shown here is derived from an EMBL/GenBank/DDBJ whole genome shotgun (WGS) entry which is preliminary data.</text>
</comment>
<sequence>LAVWRLVYLTKALLLCQENFLKIFNLHSQAQLSGFVQFVLCPCDNMNFSISPLSCQGDFYLSFCLFCVFPFIEKRLFINMRPFFQLAVLFLFFNSI</sequence>
<dbReference type="Proteomes" id="UP000003195">
    <property type="component" value="Unassembled WGS sequence"/>
</dbReference>
<keyword evidence="2" id="KW-1185">Reference proteome</keyword>
<name>E2ZAY3_9FIRM</name>
<reference evidence="1 2" key="1">
    <citation type="submission" date="2010-08" db="EMBL/GenBank/DDBJ databases">
        <authorList>
            <person name="Weinstock G."/>
            <person name="Sodergren E."/>
            <person name="Clifton S."/>
            <person name="Fulton L."/>
            <person name="Fulton B."/>
            <person name="Courtney L."/>
            <person name="Fronick C."/>
            <person name="Harrison M."/>
            <person name="Strong C."/>
            <person name="Farmer C."/>
            <person name="Delahaunty K."/>
            <person name="Markovic C."/>
            <person name="Hall O."/>
            <person name="Minx P."/>
            <person name="Tomlinson C."/>
            <person name="Mitreva M."/>
            <person name="Hou S."/>
            <person name="Chen J."/>
            <person name="Wollam A."/>
            <person name="Pepin K.H."/>
            <person name="Johnson M."/>
            <person name="Bhonagiri V."/>
            <person name="Zhang X."/>
            <person name="Suruliraj S."/>
            <person name="Warren W."/>
            <person name="Chinwalla A."/>
            <person name="Mardis E.R."/>
            <person name="Wilson R.K."/>
        </authorList>
    </citation>
    <scope>NUCLEOTIDE SEQUENCE [LARGE SCALE GENOMIC DNA]</scope>
    <source>
        <strain evidence="1 2">F0359</strain>
    </source>
</reference>
<dbReference type="AlphaFoldDB" id="E2ZAY3"/>
<accession>E2ZAY3</accession>
<protein>
    <submittedName>
        <fullName evidence="1">Uncharacterized protein</fullName>
    </submittedName>
</protein>
<proteinExistence type="predicted"/>
<dbReference type="HOGENOM" id="CLU_2351592_0_0_9"/>
<feature type="non-terminal residue" evidence="1">
    <location>
        <position position="1"/>
    </location>
</feature>
<dbReference type="EMBL" id="AECS01000014">
    <property type="protein sequence ID" value="EFQ04504.1"/>
    <property type="molecule type" value="Genomic_DNA"/>
</dbReference>